<dbReference type="EMBL" id="PRLE01000006">
    <property type="protein sequence ID" value="RAW57776.1"/>
    <property type="molecule type" value="Genomic_DNA"/>
</dbReference>
<evidence type="ECO:0000259" key="2">
    <source>
        <dbReference type="SMART" id="SM01040"/>
    </source>
</evidence>
<dbReference type="AlphaFoldDB" id="A0A329U9N2"/>
<reference evidence="3 4" key="1">
    <citation type="submission" date="2018-02" db="EMBL/GenBank/DDBJ databases">
        <title>Complete genome sequencing of Faecalibacterium prausnitzii strains isolated from the human gut.</title>
        <authorList>
            <person name="Fitzgerald B.C."/>
            <person name="Shkoporov A.N."/>
            <person name="Ross P.R."/>
            <person name="Hill C."/>
        </authorList>
    </citation>
    <scope>NUCLEOTIDE SEQUENCE [LARGE SCALE GENOMIC DNA]</scope>
    <source>
        <strain evidence="3 4">APC923/61-1</strain>
    </source>
</reference>
<name>A0A329U9N2_9FIRM</name>
<dbReference type="Proteomes" id="UP000250583">
    <property type="component" value="Unassembled WGS sequence"/>
</dbReference>
<dbReference type="SMART" id="SM01040">
    <property type="entry name" value="Bro-N"/>
    <property type="match status" value="1"/>
</dbReference>
<dbReference type="InterPro" id="IPR003497">
    <property type="entry name" value="BRO_N_domain"/>
</dbReference>
<proteinExistence type="predicted"/>
<feature type="region of interest" description="Disordered" evidence="1">
    <location>
        <begin position="224"/>
        <end position="247"/>
    </location>
</feature>
<gene>
    <name evidence="3" type="ORF">C4N22_10690</name>
</gene>
<dbReference type="Pfam" id="PF02498">
    <property type="entry name" value="Bro-N"/>
    <property type="match status" value="1"/>
</dbReference>
<comment type="caution">
    <text evidence="3">The sequence shown here is derived from an EMBL/GenBank/DDBJ whole genome shotgun (WGS) entry which is preliminary data.</text>
</comment>
<evidence type="ECO:0000313" key="3">
    <source>
        <dbReference type="EMBL" id="RAW57776.1"/>
    </source>
</evidence>
<dbReference type="OrthoDB" id="9814400at2"/>
<organism evidence="3 4">
    <name type="scientific">Faecalibacterium prausnitzii</name>
    <dbReference type="NCBI Taxonomy" id="853"/>
    <lineage>
        <taxon>Bacteria</taxon>
        <taxon>Bacillati</taxon>
        <taxon>Bacillota</taxon>
        <taxon>Clostridia</taxon>
        <taxon>Eubacteriales</taxon>
        <taxon>Oscillospiraceae</taxon>
        <taxon>Faecalibacterium</taxon>
    </lineage>
</organism>
<evidence type="ECO:0000313" key="4">
    <source>
        <dbReference type="Proteomes" id="UP000250583"/>
    </source>
</evidence>
<evidence type="ECO:0000256" key="1">
    <source>
        <dbReference type="SAM" id="MobiDB-lite"/>
    </source>
</evidence>
<feature type="domain" description="Bro-N" evidence="2">
    <location>
        <begin position="14"/>
        <end position="113"/>
    </location>
</feature>
<accession>A0A329U9N2</accession>
<sequence>MDENNSIQLFEDRKIRTAWDEEQEEWYFSVVDVIAVLTDSSNPTDYLKKMRKRDEQLASYLGTNCPQVAMMGATGKKRKVLAATAEQVLRIIQSIPSPKAEPFKLWLAQVGRERIEETIDPEQAIDRALETYQKKGYDTDWIHQRLLSIRVRNELTAEWQERGVQQGKEYAILTDEITKAWSGMTTRQYKKLKGLKKENLRDNMSTMEIVLNMLAEATTTELSKAHQPEGFSESQKIARRGGSYAGQVRQDIEKDTGRPVITSQNAAQLNAVVVDMIESVAETEKPDNDENK</sequence>
<protein>
    <submittedName>
        <fullName evidence="3">Phage antirepressor protein</fullName>
    </submittedName>
</protein>